<evidence type="ECO:0000313" key="1">
    <source>
        <dbReference type="EMBL" id="CAH0562700.1"/>
    </source>
</evidence>
<name>A0A9P0BFW1_BRAAE</name>
<evidence type="ECO:0000313" key="2">
    <source>
        <dbReference type="Proteomes" id="UP001154078"/>
    </source>
</evidence>
<accession>A0A9P0BFW1</accession>
<proteinExistence type="predicted"/>
<organism evidence="1 2">
    <name type="scientific">Brassicogethes aeneus</name>
    <name type="common">Rape pollen beetle</name>
    <name type="synonym">Meligethes aeneus</name>
    <dbReference type="NCBI Taxonomy" id="1431903"/>
    <lineage>
        <taxon>Eukaryota</taxon>
        <taxon>Metazoa</taxon>
        <taxon>Ecdysozoa</taxon>
        <taxon>Arthropoda</taxon>
        <taxon>Hexapoda</taxon>
        <taxon>Insecta</taxon>
        <taxon>Pterygota</taxon>
        <taxon>Neoptera</taxon>
        <taxon>Endopterygota</taxon>
        <taxon>Coleoptera</taxon>
        <taxon>Polyphaga</taxon>
        <taxon>Cucujiformia</taxon>
        <taxon>Nitidulidae</taxon>
        <taxon>Meligethinae</taxon>
        <taxon>Brassicogethes</taxon>
    </lineage>
</organism>
<protein>
    <submittedName>
        <fullName evidence="1">Uncharacterized protein</fullName>
    </submittedName>
</protein>
<dbReference type="Proteomes" id="UP001154078">
    <property type="component" value="Chromosome 8"/>
</dbReference>
<gene>
    <name evidence="1" type="ORF">MELIAE_LOCUS11735</name>
</gene>
<sequence>MGNQMLYKKVSFLAKFTSSKVTSR</sequence>
<dbReference type="AlphaFoldDB" id="A0A9P0BFW1"/>
<keyword evidence="2" id="KW-1185">Reference proteome</keyword>
<reference evidence="1" key="1">
    <citation type="submission" date="2021-12" db="EMBL/GenBank/DDBJ databases">
        <authorList>
            <person name="King R."/>
        </authorList>
    </citation>
    <scope>NUCLEOTIDE SEQUENCE</scope>
</reference>
<dbReference type="EMBL" id="OV121139">
    <property type="protein sequence ID" value="CAH0562700.1"/>
    <property type="molecule type" value="Genomic_DNA"/>
</dbReference>